<keyword evidence="9" id="KW-1185">Reference proteome</keyword>
<dbReference type="GO" id="GO:0016787">
    <property type="term" value="F:hydrolase activity"/>
    <property type="evidence" value="ECO:0007669"/>
    <property type="project" value="UniProtKB-KW"/>
</dbReference>
<evidence type="ECO:0000256" key="3">
    <source>
        <dbReference type="ARBA" id="ARBA00022723"/>
    </source>
</evidence>
<dbReference type="Gene3D" id="3.40.50.1010">
    <property type="entry name" value="5'-nuclease"/>
    <property type="match status" value="1"/>
</dbReference>
<proteinExistence type="inferred from homology"/>
<dbReference type="InterPro" id="IPR029060">
    <property type="entry name" value="PIN-like_dom_sf"/>
</dbReference>
<evidence type="ECO:0000256" key="6">
    <source>
        <dbReference type="HAMAP-Rule" id="MF_00265"/>
    </source>
</evidence>
<evidence type="ECO:0000313" key="8">
    <source>
        <dbReference type="EMBL" id="MCF4122055.1"/>
    </source>
</evidence>
<feature type="binding site" evidence="6">
    <location>
        <position position="98"/>
    </location>
    <ligand>
        <name>Mg(2+)</name>
        <dbReference type="ChEBI" id="CHEBI:18420"/>
    </ligand>
</feature>
<keyword evidence="4 6" id="KW-0378">Hydrolase</keyword>
<evidence type="ECO:0000259" key="7">
    <source>
        <dbReference type="Pfam" id="PF01850"/>
    </source>
</evidence>
<dbReference type="SUPFAM" id="SSF88723">
    <property type="entry name" value="PIN domain-like"/>
    <property type="match status" value="1"/>
</dbReference>
<dbReference type="HAMAP" id="MF_00265">
    <property type="entry name" value="VapC_Nob1"/>
    <property type="match status" value="1"/>
</dbReference>
<comment type="similarity">
    <text evidence="6">Belongs to the PINc/VapC protein family.</text>
</comment>
<keyword evidence="2 6" id="KW-0540">Nuclease</keyword>
<feature type="binding site" evidence="6">
    <location>
        <position position="7"/>
    </location>
    <ligand>
        <name>Mg(2+)</name>
        <dbReference type="ChEBI" id="CHEBI:18420"/>
    </ligand>
</feature>
<dbReference type="Proteomes" id="UP001165405">
    <property type="component" value="Unassembled WGS sequence"/>
</dbReference>
<keyword evidence="1 6" id="KW-1277">Toxin-antitoxin system</keyword>
<dbReference type="RefSeq" id="WP_236089855.1">
    <property type="nucleotide sequence ID" value="NZ_JAKGSG010000037.1"/>
</dbReference>
<dbReference type="InterPro" id="IPR022907">
    <property type="entry name" value="VapC_family"/>
</dbReference>
<feature type="domain" description="PIN" evidence="7">
    <location>
        <begin position="5"/>
        <end position="123"/>
    </location>
</feature>
<evidence type="ECO:0000256" key="4">
    <source>
        <dbReference type="ARBA" id="ARBA00022801"/>
    </source>
</evidence>
<dbReference type="EC" id="3.1.-.-" evidence="6"/>
<dbReference type="GO" id="GO:0004540">
    <property type="term" value="F:RNA nuclease activity"/>
    <property type="evidence" value="ECO:0007669"/>
    <property type="project" value="InterPro"/>
</dbReference>
<dbReference type="InterPro" id="IPR002716">
    <property type="entry name" value="PIN_dom"/>
</dbReference>
<keyword evidence="5 6" id="KW-0460">Magnesium</keyword>
<keyword evidence="6" id="KW-0800">Toxin</keyword>
<evidence type="ECO:0000313" key="9">
    <source>
        <dbReference type="Proteomes" id="UP001165405"/>
    </source>
</evidence>
<organism evidence="8 9">
    <name type="scientific">Antribacter soli</name>
    <dbReference type="NCBI Taxonomy" id="2910976"/>
    <lineage>
        <taxon>Bacteria</taxon>
        <taxon>Bacillati</taxon>
        <taxon>Actinomycetota</taxon>
        <taxon>Actinomycetes</taxon>
        <taxon>Micrococcales</taxon>
        <taxon>Promicromonosporaceae</taxon>
        <taxon>Antribacter</taxon>
    </lineage>
</organism>
<dbReference type="AlphaFoldDB" id="A0AA41U846"/>
<comment type="caution">
    <text evidence="8">The sequence shown here is derived from an EMBL/GenBank/DDBJ whole genome shotgun (WGS) entry which is preliminary data.</text>
</comment>
<sequence length="136" mass="15107">MRAAVFDTGPIVGALDASDNRHAECAAFLTSFTGTRYLPTTVLTEVCWMLEDWPDVEADFLDSVARGTFTLVPLEKTDLERMSQLVRRYGDFPLGTTDASVVAIAERLGVSDVATIDHRHFHAVRPRHIEAFTLLL</sequence>
<dbReference type="GO" id="GO:0090729">
    <property type="term" value="F:toxin activity"/>
    <property type="evidence" value="ECO:0007669"/>
    <property type="project" value="UniProtKB-KW"/>
</dbReference>
<comment type="cofactor">
    <cofactor evidence="6">
        <name>Mg(2+)</name>
        <dbReference type="ChEBI" id="CHEBI:18420"/>
    </cofactor>
</comment>
<evidence type="ECO:0000256" key="1">
    <source>
        <dbReference type="ARBA" id="ARBA00022649"/>
    </source>
</evidence>
<dbReference type="EMBL" id="JAKGSG010000037">
    <property type="protein sequence ID" value="MCF4122055.1"/>
    <property type="molecule type" value="Genomic_DNA"/>
</dbReference>
<evidence type="ECO:0000256" key="2">
    <source>
        <dbReference type="ARBA" id="ARBA00022722"/>
    </source>
</evidence>
<name>A0AA41U846_9MICO</name>
<protein>
    <recommendedName>
        <fullName evidence="6">Ribonuclease VapC</fullName>
        <shortName evidence="6">RNase VapC</shortName>
        <ecNumber evidence="6">3.1.-.-</ecNumber>
    </recommendedName>
    <alternativeName>
        <fullName evidence="6">Toxin VapC</fullName>
    </alternativeName>
</protein>
<dbReference type="GO" id="GO:0000287">
    <property type="term" value="F:magnesium ion binding"/>
    <property type="evidence" value="ECO:0007669"/>
    <property type="project" value="UniProtKB-UniRule"/>
</dbReference>
<accession>A0AA41U846</accession>
<gene>
    <name evidence="6" type="primary">vapC</name>
    <name evidence="8" type="ORF">L1785_13815</name>
</gene>
<keyword evidence="3 6" id="KW-0479">Metal-binding</keyword>
<dbReference type="Pfam" id="PF01850">
    <property type="entry name" value="PIN"/>
    <property type="match status" value="1"/>
</dbReference>
<comment type="function">
    <text evidence="6">Toxic component of a toxin-antitoxin (TA) system. An RNase.</text>
</comment>
<evidence type="ECO:0000256" key="5">
    <source>
        <dbReference type="ARBA" id="ARBA00022842"/>
    </source>
</evidence>
<reference evidence="8" key="1">
    <citation type="submission" date="2022-01" db="EMBL/GenBank/DDBJ databases">
        <title>Antribacter sp. nov., isolated from Guizhou of China.</title>
        <authorList>
            <person name="Chengliang C."/>
            <person name="Ya Z."/>
        </authorList>
    </citation>
    <scope>NUCLEOTIDE SEQUENCE</scope>
    <source>
        <strain evidence="8">KLBMP 9083</strain>
    </source>
</reference>